<sequence>MRDTSNWLSAVASAGYSAKTIMYSMLGLFILSSVITAADREKATQEQVFVTLKSQPFGQVLLGILIAGLVSYALWRWLQSILNTESLDMTKAKDIIMRVFLFVSGLFYIGAAFLGAKVLIGGHTGGSSSGGDSKGEQVSQQLMQYQWGIYLVAAIGVGILVFAFMQFKHAYKADFLKKFEQDKLTGQKRKTTTVVGRIGYFARGIVYLLVGSFFVVSAIQSDPSEAGGLQQALQTLTQQTFGLYMLAAVGVGFIMFGIYCGFEARYRRT</sequence>
<feature type="transmembrane region" description="Helical" evidence="1">
    <location>
        <begin position="198"/>
        <end position="221"/>
    </location>
</feature>
<feature type="domain" description="DUF1206" evidence="2">
    <location>
        <begin position="101"/>
        <end position="172"/>
    </location>
</feature>
<accession>A0ABM5YPI0</accession>
<evidence type="ECO:0000313" key="4">
    <source>
        <dbReference type="Proteomes" id="UP000056750"/>
    </source>
</evidence>
<evidence type="ECO:0000313" key="3">
    <source>
        <dbReference type="EMBL" id="AMJ76183.1"/>
    </source>
</evidence>
<name>A0ABM5YPI0_9ALTE</name>
<dbReference type="Pfam" id="PF06724">
    <property type="entry name" value="DUF1206"/>
    <property type="match status" value="3"/>
</dbReference>
<dbReference type="Proteomes" id="UP000056750">
    <property type="component" value="Chromosome"/>
</dbReference>
<evidence type="ECO:0000256" key="1">
    <source>
        <dbReference type="SAM" id="Phobius"/>
    </source>
</evidence>
<gene>
    <name evidence="3" type="ORF">AVL57_20760</name>
</gene>
<keyword evidence="1" id="KW-1133">Transmembrane helix</keyword>
<evidence type="ECO:0000259" key="2">
    <source>
        <dbReference type="Pfam" id="PF06724"/>
    </source>
</evidence>
<feature type="transmembrane region" description="Helical" evidence="1">
    <location>
        <begin position="21"/>
        <end position="38"/>
    </location>
</feature>
<keyword evidence="4" id="KW-1185">Reference proteome</keyword>
<keyword evidence="1" id="KW-0812">Transmembrane</keyword>
<proteinExistence type="predicted"/>
<dbReference type="InterPro" id="IPR009597">
    <property type="entry name" value="DUF1206"/>
</dbReference>
<feature type="transmembrane region" description="Helical" evidence="1">
    <location>
        <begin position="241"/>
        <end position="262"/>
    </location>
</feature>
<feature type="domain" description="DUF1206" evidence="2">
    <location>
        <begin position="198"/>
        <end position="267"/>
    </location>
</feature>
<dbReference type="RefSeq" id="WP_057795102.1">
    <property type="nucleotide sequence ID" value="NZ_CP013926.1"/>
</dbReference>
<feature type="domain" description="DUF1206" evidence="2">
    <location>
        <begin position="14"/>
        <end position="81"/>
    </location>
</feature>
<feature type="transmembrane region" description="Helical" evidence="1">
    <location>
        <begin position="147"/>
        <end position="167"/>
    </location>
</feature>
<feature type="transmembrane region" description="Helical" evidence="1">
    <location>
        <begin position="99"/>
        <end position="120"/>
    </location>
</feature>
<protein>
    <recommendedName>
        <fullName evidence="2">DUF1206 domain-containing protein</fullName>
    </recommendedName>
</protein>
<keyword evidence="1" id="KW-0472">Membrane</keyword>
<organism evidence="3 4">
    <name type="scientific">Alteromonas stellipolaris</name>
    <dbReference type="NCBI Taxonomy" id="233316"/>
    <lineage>
        <taxon>Bacteria</taxon>
        <taxon>Pseudomonadati</taxon>
        <taxon>Pseudomonadota</taxon>
        <taxon>Gammaproteobacteria</taxon>
        <taxon>Alteromonadales</taxon>
        <taxon>Alteromonadaceae</taxon>
        <taxon>Alteromonas/Salinimonas group</taxon>
        <taxon>Alteromonas</taxon>
    </lineage>
</organism>
<reference evidence="3 4" key="1">
    <citation type="submission" date="2015-12" db="EMBL/GenBank/DDBJ databases">
        <title>Intraspecies pangenome expansion in the marine bacterium Alteromonas.</title>
        <authorList>
            <person name="Lopez-Perez M."/>
            <person name="Rodriguez-Valera F."/>
        </authorList>
    </citation>
    <scope>NUCLEOTIDE SEQUENCE [LARGE SCALE GENOMIC DNA]</scope>
    <source>
        <strain evidence="3 4">LMG 21861</strain>
    </source>
</reference>
<feature type="transmembrane region" description="Helical" evidence="1">
    <location>
        <begin position="58"/>
        <end position="78"/>
    </location>
</feature>
<dbReference type="EMBL" id="CP013926">
    <property type="protein sequence ID" value="AMJ76183.1"/>
    <property type="molecule type" value="Genomic_DNA"/>
</dbReference>